<feature type="region of interest" description="Disordered" evidence="1">
    <location>
        <begin position="39"/>
        <end position="59"/>
    </location>
</feature>
<dbReference type="EMBL" id="JAPVEB010000003">
    <property type="protein sequence ID" value="KAJ5269980.1"/>
    <property type="molecule type" value="Genomic_DNA"/>
</dbReference>
<comment type="caution">
    <text evidence="2">The sequence shown here is derived from an EMBL/GenBank/DDBJ whole genome shotgun (WGS) entry which is preliminary data.</text>
</comment>
<sequence>MKDTPSNLNDFLDDIEAFKNDNRPAFGHVYAASGVRTTPKVSGISSKTPRKLPKPPMFG</sequence>
<keyword evidence="3" id="KW-1185">Reference proteome</keyword>
<evidence type="ECO:0000313" key="2">
    <source>
        <dbReference type="EMBL" id="KAJ5269980.1"/>
    </source>
</evidence>
<reference evidence="2 3" key="1">
    <citation type="journal article" date="2023" name="IMA Fungus">
        <title>Comparative genomic study of the Penicillium genus elucidates a diverse pangenome and 15 lateral gene transfer events.</title>
        <authorList>
            <person name="Petersen C."/>
            <person name="Sorensen T."/>
            <person name="Nielsen M.R."/>
            <person name="Sondergaard T.E."/>
            <person name="Sorensen J.L."/>
            <person name="Fitzpatrick D.A."/>
            <person name="Frisvad J.C."/>
            <person name="Nielsen K.L."/>
        </authorList>
    </citation>
    <scope>NUCLEOTIDE SEQUENCE [LARGE SCALE GENOMIC DNA]</scope>
    <source>
        <strain evidence="2 3">IBT 3361</strain>
    </source>
</reference>
<protein>
    <submittedName>
        <fullName evidence="2">Uncharacterized protein</fullName>
    </submittedName>
</protein>
<gene>
    <name evidence="2" type="ORF">N7505_005738</name>
</gene>
<evidence type="ECO:0000256" key="1">
    <source>
        <dbReference type="SAM" id="MobiDB-lite"/>
    </source>
</evidence>
<proteinExistence type="predicted"/>
<accession>A0ABQ8WJ75</accession>
<dbReference type="Proteomes" id="UP001220256">
    <property type="component" value="Unassembled WGS sequence"/>
</dbReference>
<evidence type="ECO:0000313" key="3">
    <source>
        <dbReference type="Proteomes" id="UP001220256"/>
    </source>
</evidence>
<name>A0ABQ8WJ75_PENCH</name>
<organism evidence="2 3">
    <name type="scientific">Penicillium chrysogenum</name>
    <name type="common">Penicillium notatum</name>
    <dbReference type="NCBI Taxonomy" id="5076"/>
    <lineage>
        <taxon>Eukaryota</taxon>
        <taxon>Fungi</taxon>
        <taxon>Dikarya</taxon>
        <taxon>Ascomycota</taxon>
        <taxon>Pezizomycotina</taxon>
        <taxon>Eurotiomycetes</taxon>
        <taxon>Eurotiomycetidae</taxon>
        <taxon>Eurotiales</taxon>
        <taxon>Aspergillaceae</taxon>
        <taxon>Penicillium</taxon>
        <taxon>Penicillium chrysogenum species complex</taxon>
    </lineage>
</organism>